<dbReference type="GeneID" id="30680062"/>
<dbReference type="Proteomes" id="UP000060778">
    <property type="component" value="Chromosome"/>
</dbReference>
<dbReference type="OrthoDB" id="15372at2157"/>
<keyword evidence="2" id="KW-0808">Transferase</keyword>
<dbReference type="InterPro" id="IPR005835">
    <property type="entry name" value="NTP_transferase_dom"/>
</dbReference>
<dbReference type="Gene3D" id="3.90.550.10">
    <property type="entry name" value="Spore Coat Polysaccharide Biosynthesis Protein SpsA, Chain A"/>
    <property type="match status" value="1"/>
</dbReference>
<reference evidence="2 3" key="1">
    <citation type="submission" date="2013-11" db="EMBL/GenBank/DDBJ databases">
        <title>Comparative genomics of Ignicoccus.</title>
        <authorList>
            <person name="Podar M."/>
        </authorList>
    </citation>
    <scope>NUCLEOTIDE SEQUENCE [LARGE SCALE GENOMIC DNA]</scope>
    <source>
        <strain evidence="2 3">DSM 13165</strain>
    </source>
</reference>
<dbReference type="SUPFAM" id="SSF53448">
    <property type="entry name" value="Nucleotide-diphospho-sugar transferases"/>
    <property type="match status" value="1"/>
</dbReference>
<sequence>MKLDGIILAAGKGTRLRPITFSIPKPLIPIMGRPIVGYGIEQLKKLGIKEITMVVGWLHEVFEEVLGNGERFGIKIKYVLQEKRLGIAHAINLALTEGDINNPFLVYLGDNVLNDSWINNFKNVFKDYDSIIFLARVKDPRRFGVAIIKDDRVVGFIEKPKVPPSDLALVGLYYFKDPEDFRKCYSTLKPSWRGEYEITDIINCYIRRGLNIGYIVIDGWWKDTGKPEDLIDAMMIIMDNYLDRSQIKGEVNGEVYGRVIVEEGAIVNGKVYGPAYIGKGVYVSENTVIEHYVDLEKDVKIDGGHVTRSLVLDSSTFKLGRSRLIDSIIGPYSDISVSHDLRLKLKLTASQESKIFID</sequence>
<organism evidence="2 3">
    <name type="scientific">Ignicoccus islandicus DSM 13165</name>
    <dbReference type="NCBI Taxonomy" id="940295"/>
    <lineage>
        <taxon>Archaea</taxon>
        <taxon>Thermoproteota</taxon>
        <taxon>Thermoprotei</taxon>
        <taxon>Desulfurococcales</taxon>
        <taxon>Desulfurococcaceae</taxon>
        <taxon>Ignicoccus</taxon>
    </lineage>
</organism>
<name>A0A0U3FQB0_9CREN</name>
<dbReference type="InterPro" id="IPR029044">
    <property type="entry name" value="Nucleotide-diphossugar_trans"/>
</dbReference>
<dbReference type="InterPro" id="IPR005908">
    <property type="entry name" value="G1P_thy_trans_l"/>
</dbReference>
<dbReference type="GO" id="GO:0016740">
    <property type="term" value="F:transferase activity"/>
    <property type="evidence" value="ECO:0007669"/>
    <property type="project" value="UniProtKB-KW"/>
</dbReference>
<dbReference type="RefSeq" id="WP_075049648.1">
    <property type="nucleotide sequence ID" value="NZ_CP006867.1"/>
</dbReference>
<protein>
    <submittedName>
        <fullName evidence="2">Glucose-1-phosphate thymidylyltransferase</fullName>
    </submittedName>
</protein>
<dbReference type="PATRIC" id="fig|940295.4.peg.648"/>
<evidence type="ECO:0000259" key="1">
    <source>
        <dbReference type="Pfam" id="PF00483"/>
    </source>
</evidence>
<dbReference type="CDD" id="cd04189">
    <property type="entry name" value="G1P_TT_long"/>
    <property type="match status" value="1"/>
</dbReference>
<evidence type="ECO:0000313" key="2">
    <source>
        <dbReference type="EMBL" id="ALU11648.1"/>
    </source>
</evidence>
<accession>A0A0U3FQB0</accession>
<dbReference type="KEGG" id="iis:EYM_03345"/>
<dbReference type="Pfam" id="PF00483">
    <property type="entry name" value="NTP_transferase"/>
    <property type="match status" value="1"/>
</dbReference>
<dbReference type="PANTHER" id="PTHR42883:SF2">
    <property type="entry name" value="THYMIDYLYLTRANSFERASE"/>
    <property type="match status" value="1"/>
</dbReference>
<dbReference type="EMBL" id="CP006867">
    <property type="protein sequence ID" value="ALU11648.1"/>
    <property type="molecule type" value="Genomic_DNA"/>
</dbReference>
<dbReference type="PANTHER" id="PTHR42883">
    <property type="entry name" value="GLUCOSE-1-PHOSPHATE THYMIDYLTRANSFERASE"/>
    <property type="match status" value="1"/>
</dbReference>
<dbReference type="NCBIfam" id="TIGR01208">
    <property type="entry name" value="rmlA_long"/>
    <property type="match status" value="1"/>
</dbReference>
<proteinExistence type="predicted"/>
<dbReference type="AlphaFoldDB" id="A0A0U3FQB0"/>
<dbReference type="STRING" id="940295.EYM_03345"/>
<feature type="domain" description="Nucleotidyl transferase" evidence="1">
    <location>
        <begin position="5"/>
        <end position="238"/>
    </location>
</feature>
<keyword evidence="3" id="KW-1185">Reference proteome</keyword>
<gene>
    <name evidence="2" type="ORF">EYM_03345</name>
</gene>
<evidence type="ECO:0000313" key="3">
    <source>
        <dbReference type="Proteomes" id="UP000060778"/>
    </source>
</evidence>